<feature type="non-terminal residue" evidence="1">
    <location>
        <position position="1"/>
    </location>
</feature>
<dbReference type="EMBL" id="CAJVQC010090835">
    <property type="protein sequence ID" value="CAG8825628.1"/>
    <property type="molecule type" value="Genomic_DNA"/>
</dbReference>
<reference evidence="1" key="1">
    <citation type="submission" date="2021-06" db="EMBL/GenBank/DDBJ databases">
        <authorList>
            <person name="Kallberg Y."/>
            <person name="Tangrot J."/>
            <person name="Rosling A."/>
        </authorList>
    </citation>
    <scope>NUCLEOTIDE SEQUENCE</scope>
    <source>
        <strain evidence="1">MA461A</strain>
    </source>
</reference>
<keyword evidence="2" id="KW-1185">Reference proteome</keyword>
<proteinExistence type="predicted"/>
<dbReference type="Proteomes" id="UP000789920">
    <property type="component" value="Unassembled WGS sequence"/>
</dbReference>
<name>A0ACA9S5R5_9GLOM</name>
<sequence length="41" mass="4641">AHILFFGLCQQSTLDRRKFATTIVLEFAEGLIKQAGCETRK</sequence>
<accession>A0ACA9S5R5</accession>
<gene>
    <name evidence="1" type="ORF">RPERSI_LOCUS26538</name>
</gene>
<comment type="caution">
    <text evidence="1">The sequence shown here is derived from an EMBL/GenBank/DDBJ whole genome shotgun (WGS) entry which is preliminary data.</text>
</comment>
<evidence type="ECO:0000313" key="2">
    <source>
        <dbReference type="Proteomes" id="UP000789920"/>
    </source>
</evidence>
<evidence type="ECO:0000313" key="1">
    <source>
        <dbReference type="EMBL" id="CAG8825628.1"/>
    </source>
</evidence>
<protein>
    <submittedName>
        <fullName evidence="1">28464_t:CDS:1</fullName>
    </submittedName>
</protein>
<organism evidence="1 2">
    <name type="scientific">Racocetra persica</name>
    <dbReference type="NCBI Taxonomy" id="160502"/>
    <lineage>
        <taxon>Eukaryota</taxon>
        <taxon>Fungi</taxon>
        <taxon>Fungi incertae sedis</taxon>
        <taxon>Mucoromycota</taxon>
        <taxon>Glomeromycotina</taxon>
        <taxon>Glomeromycetes</taxon>
        <taxon>Diversisporales</taxon>
        <taxon>Gigasporaceae</taxon>
        <taxon>Racocetra</taxon>
    </lineage>
</organism>